<evidence type="ECO:0000313" key="4">
    <source>
        <dbReference type="Proteomes" id="UP000193427"/>
    </source>
</evidence>
<reference evidence="3 4" key="1">
    <citation type="submission" date="2016-04" db="EMBL/GenBank/DDBJ databases">
        <title>Complete genome sequence of natural rubber-degrading, novel Gram-negative bacterium, Rhizobacter gummiphilus strain NS21.</title>
        <authorList>
            <person name="Tabata M."/>
            <person name="Kasai D."/>
            <person name="Fukuda M."/>
        </authorList>
    </citation>
    <scope>NUCLEOTIDE SEQUENCE [LARGE SCALE GENOMIC DNA]</scope>
    <source>
        <strain evidence="3 4">NS21</strain>
    </source>
</reference>
<dbReference type="InterPro" id="IPR050261">
    <property type="entry name" value="FrsA_esterase"/>
</dbReference>
<protein>
    <recommendedName>
        <fullName evidence="2">PET hydrolase/cutinase-like domain-containing protein</fullName>
    </recommendedName>
</protein>
<keyword evidence="4" id="KW-1185">Reference proteome</keyword>
<organism evidence="3 4">
    <name type="scientific">Piscinibacter gummiphilus</name>
    <dbReference type="NCBI Taxonomy" id="946333"/>
    <lineage>
        <taxon>Bacteria</taxon>
        <taxon>Pseudomonadati</taxon>
        <taxon>Pseudomonadota</taxon>
        <taxon>Betaproteobacteria</taxon>
        <taxon>Burkholderiales</taxon>
        <taxon>Sphaerotilaceae</taxon>
        <taxon>Piscinibacter</taxon>
    </lineage>
</organism>
<keyword evidence="1" id="KW-0378">Hydrolase</keyword>
<dbReference type="Pfam" id="PF12740">
    <property type="entry name" value="PETase"/>
    <property type="match status" value="1"/>
</dbReference>
<name>A0A1W6LF85_9BURK</name>
<dbReference type="EMBL" id="CP015118">
    <property type="protein sequence ID" value="ARN22932.1"/>
    <property type="molecule type" value="Genomic_DNA"/>
</dbReference>
<evidence type="ECO:0000313" key="3">
    <source>
        <dbReference type="EMBL" id="ARN22932.1"/>
    </source>
</evidence>
<dbReference type="SMR" id="A0A1W6LF85"/>
<dbReference type="KEGG" id="rgu:A4W93_25140"/>
<proteinExistence type="predicted"/>
<dbReference type="InterPro" id="IPR029058">
    <property type="entry name" value="AB_hydrolase_fold"/>
</dbReference>
<sequence>MKTLFQAAVLCGAMLASATAFAQTNPYQKGPAPTVANLEAARGSFAVSSTSISSLSATGFGGGSLHYPTAAGTYGLIAVAPPYLAQSSSIAWLGPRLASHGFVVVMIDVNSTLDFPESRSRQQLAAIDYAIAQNARRTSPIYGKVDTTRRGVTGHSMGGGASILTARNSPANIKGAFPLTPWSSDKNFSNLQVPTGYLACQDDTVAGNADHSLNFYNRMPASTPKGYYELRGETHFCPQSTTNNPVIGKYLVAWMKRFVDNDTRFSPFLSGALPNADLSSGRFSVLRTSGL</sequence>
<dbReference type="SUPFAM" id="SSF53474">
    <property type="entry name" value="alpha/beta-Hydrolases"/>
    <property type="match status" value="1"/>
</dbReference>
<gene>
    <name evidence="3" type="ORF">A4W93_25140</name>
</gene>
<accession>A0A1W6LF85</accession>
<dbReference type="Gene3D" id="3.40.50.1820">
    <property type="entry name" value="alpha/beta hydrolase"/>
    <property type="match status" value="1"/>
</dbReference>
<feature type="domain" description="PET hydrolase/cutinase-like" evidence="2">
    <location>
        <begin position="22"/>
        <end position="272"/>
    </location>
</feature>
<dbReference type="AlphaFoldDB" id="A0A1W6LF85"/>
<dbReference type="STRING" id="946333.A4W93_25140"/>
<dbReference type="Proteomes" id="UP000193427">
    <property type="component" value="Chromosome"/>
</dbReference>
<dbReference type="InterPro" id="IPR041127">
    <property type="entry name" value="PET_hydrolase/cutinase-like"/>
</dbReference>
<dbReference type="GO" id="GO:0052689">
    <property type="term" value="F:carboxylic ester hydrolase activity"/>
    <property type="evidence" value="ECO:0007669"/>
    <property type="project" value="UniProtKB-ARBA"/>
</dbReference>
<evidence type="ECO:0000256" key="1">
    <source>
        <dbReference type="ARBA" id="ARBA00022801"/>
    </source>
</evidence>
<dbReference type="PANTHER" id="PTHR22946">
    <property type="entry name" value="DIENELACTONE HYDROLASE DOMAIN-CONTAINING PROTEIN-RELATED"/>
    <property type="match status" value="1"/>
</dbReference>
<evidence type="ECO:0000259" key="2">
    <source>
        <dbReference type="Pfam" id="PF12740"/>
    </source>
</evidence>
<dbReference type="PANTHER" id="PTHR22946:SF9">
    <property type="entry name" value="POLYKETIDE TRANSFERASE AF380"/>
    <property type="match status" value="1"/>
</dbReference>
<dbReference type="OrthoDB" id="4269629at2"/>
<dbReference type="RefSeq" id="WP_085753242.1">
    <property type="nucleotide sequence ID" value="NZ_BSPR01000015.1"/>
</dbReference>